<feature type="coiled-coil region" evidence="1">
    <location>
        <begin position="28"/>
        <end position="55"/>
    </location>
</feature>
<reference evidence="3 4" key="1">
    <citation type="journal article" date="2014" name="Genome Biol. Evol.">
        <title>The secreted proteins of Achlya hypogyna and Thraustotheca clavata identify the ancestral oomycete secretome and reveal gene acquisitions by horizontal gene transfer.</title>
        <authorList>
            <person name="Misner I."/>
            <person name="Blouin N."/>
            <person name="Leonard G."/>
            <person name="Richards T.A."/>
            <person name="Lane C.E."/>
        </authorList>
    </citation>
    <scope>NUCLEOTIDE SEQUENCE [LARGE SCALE GENOMIC DNA]</scope>
    <source>
        <strain evidence="3 4">ATCC 34112</strain>
    </source>
</reference>
<evidence type="ECO:0000313" key="3">
    <source>
        <dbReference type="EMBL" id="OQS01867.1"/>
    </source>
</evidence>
<protein>
    <submittedName>
        <fullName evidence="3">Uncharacterized protein</fullName>
    </submittedName>
</protein>
<evidence type="ECO:0000256" key="1">
    <source>
        <dbReference type="SAM" id="Coils"/>
    </source>
</evidence>
<keyword evidence="1" id="KW-0175">Coiled coil</keyword>
<gene>
    <name evidence="3" type="ORF">THRCLA_21587</name>
</gene>
<evidence type="ECO:0000313" key="4">
    <source>
        <dbReference type="Proteomes" id="UP000243217"/>
    </source>
</evidence>
<feature type="region of interest" description="Disordered" evidence="2">
    <location>
        <begin position="1"/>
        <end position="20"/>
    </location>
</feature>
<dbReference type="EMBL" id="JNBS01001374">
    <property type="protein sequence ID" value="OQS01867.1"/>
    <property type="molecule type" value="Genomic_DNA"/>
</dbReference>
<feature type="compositionally biased region" description="Basic and acidic residues" evidence="2">
    <location>
        <begin position="1"/>
        <end position="11"/>
    </location>
</feature>
<accession>A0A1V9ZV33</accession>
<organism evidence="3 4">
    <name type="scientific">Thraustotheca clavata</name>
    <dbReference type="NCBI Taxonomy" id="74557"/>
    <lineage>
        <taxon>Eukaryota</taxon>
        <taxon>Sar</taxon>
        <taxon>Stramenopiles</taxon>
        <taxon>Oomycota</taxon>
        <taxon>Saprolegniomycetes</taxon>
        <taxon>Saprolegniales</taxon>
        <taxon>Achlyaceae</taxon>
        <taxon>Thraustotheca</taxon>
    </lineage>
</organism>
<dbReference type="AlphaFoldDB" id="A0A1V9ZV33"/>
<comment type="caution">
    <text evidence="3">The sequence shown here is derived from an EMBL/GenBank/DDBJ whole genome shotgun (WGS) entry which is preliminary data.</text>
</comment>
<proteinExistence type="predicted"/>
<sequence>MPKRQPVEKKQPSAKKPRISKAAMVQCVQDNLTEIQQLTEELTQLAAERDALCQGQTVFLKLVAN</sequence>
<dbReference type="Proteomes" id="UP000243217">
    <property type="component" value="Unassembled WGS sequence"/>
</dbReference>
<keyword evidence="4" id="KW-1185">Reference proteome</keyword>
<evidence type="ECO:0000256" key="2">
    <source>
        <dbReference type="SAM" id="MobiDB-lite"/>
    </source>
</evidence>
<name>A0A1V9ZV33_9STRA</name>